<dbReference type="GO" id="GO:0034271">
    <property type="term" value="C:phosphatidylinositol 3-kinase complex, class III, type I"/>
    <property type="evidence" value="ECO:0007669"/>
    <property type="project" value="TreeGrafter"/>
</dbReference>
<dbReference type="GO" id="GO:0006995">
    <property type="term" value="P:cellular response to nitrogen starvation"/>
    <property type="evidence" value="ECO:0007669"/>
    <property type="project" value="TreeGrafter"/>
</dbReference>
<dbReference type="GO" id="GO:0000045">
    <property type="term" value="P:autophagosome assembly"/>
    <property type="evidence" value="ECO:0007669"/>
    <property type="project" value="TreeGrafter"/>
</dbReference>
<protein>
    <recommendedName>
        <fullName evidence="3">Atg6 BARA domain-containing protein</fullName>
    </recommendedName>
</protein>
<dbReference type="Pfam" id="PF04111">
    <property type="entry name" value="APG6"/>
    <property type="match status" value="1"/>
</dbReference>
<gene>
    <name evidence="4" type="ORF">TGEB3V08_LOCUS6124</name>
</gene>
<keyword evidence="2" id="KW-0175">Coiled coil</keyword>
<feature type="domain" description="Atg6 BARA" evidence="3">
    <location>
        <begin position="4"/>
        <end position="78"/>
    </location>
</feature>
<evidence type="ECO:0000256" key="1">
    <source>
        <dbReference type="ARBA" id="ARBA00005965"/>
    </source>
</evidence>
<comment type="similarity">
    <text evidence="1">Belongs to the beclin family.</text>
</comment>
<dbReference type="InterPro" id="IPR038274">
    <property type="entry name" value="Atg6/Beclin_C_sf"/>
</dbReference>
<dbReference type="GO" id="GO:0045324">
    <property type="term" value="P:late endosome to vacuole transport"/>
    <property type="evidence" value="ECO:0007669"/>
    <property type="project" value="TreeGrafter"/>
</dbReference>
<dbReference type="AlphaFoldDB" id="A0A7R9K084"/>
<dbReference type="PANTHER" id="PTHR12768:SF4">
    <property type="entry name" value="BECLIN-1"/>
    <property type="match status" value="1"/>
</dbReference>
<sequence length="295" mass="32876">MDLIKQVLAEHRALPLYGSGGFRFLWDTKFDAAMVAFLDCLQQFKEEVEKGDSGFCLPYKMERGKIEDSATGNSYSIKSTTGVMSKLKLKDDNLLLIVANQEGQSQQLDRENVQLREEGKKTQEEVTKSKLTFAQIAAAGPSGRPGARRAKERILKEIQSKVMSKLNPAKDRIKIRSIRPAGKGVVGETETKEDTNKVRQSILVLEGLKCEDPRKRRPLVTIFDIQEFGRGKGRGVSPTMSLRSHLRVLTNHVAEVSPRVLTNHVAEVSPRVITNHVAEVSPRVLSLLVGGRLYL</sequence>
<dbReference type="Gene3D" id="1.10.418.40">
    <property type="entry name" value="Autophagy protein 6/Beclin 1"/>
    <property type="match status" value="1"/>
</dbReference>
<dbReference type="GO" id="GO:0043548">
    <property type="term" value="F:phosphatidylinositol 3-kinase binding"/>
    <property type="evidence" value="ECO:0007669"/>
    <property type="project" value="TreeGrafter"/>
</dbReference>
<evidence type="ECO:0000259" key="3">
    <source>
        <dbReference type="Pfam" id="PF04111"/>
    </source>
</evidence>
<dbReference type="GO" id="GO:0000407">
    <property type="term" value="C:phagophore assembly site"/>
    <property type="evidence" value="ECO:0007669"/>
    <property type="project" value="TreeGrafter"/>
</dbReference>
<dbReference type="GO" id="GO:0034272">
    <property type="term" value="C:phosphatidylinositol 3-kinase complex, class III, type II"/>
    <property type="evidence" value="ECO:0007669"/>
    <property type="project" value="TreeGrafter"/>
</dbReference>
<dbReference type="GO" id="GO:0000423">
    <property type="term" value="P:mitophagy"/>
    <property type="evidence" value="ECO:0007669"/>
    <property type="project" value="TreeGrafter"/>
</dbReference>
<dbReference type="PANTHER" id="PTHR12768">
    <property type="entry name" value="BECLIN 1"/>
    <property type="match status" value="1"/>
</dbReference>
<feature type="coiled-coil region" evidence="2">
    <location>
        <begin position="98"/>
        <end position="125"/>
    </location>
</feature>
<dbReference type="GO" id="GO:0030674">
    <property type="term" value="F:protein-macromolecule adaptor activity"/>
    <property type="evidence" value="ECO:0007669"/>
    <property type="project" value="TreeGrafter"/>
</dbReference>
<dbReference type="EMBL" id="OE841421">
    <property type="protein sequence ID" value="CAD7595662.1"/>
    <property type="molecule type" value="Genomic_DNA"/>
</dbReference>
<proteinExistence type="inferred from homology"/>
<name>A0A7R9K084_TIMGE</name>
<evidence type="ECO:0000313" key="4">
    <source>
        <dbReference type="EMBL" id="CAD7595662.1"/>
    </source>
</evidence>
<accession>A0A7R9K084</accession>
<organism evidence="4">
    <name type="scientific">Timema genevievae</name>
    <name type="common">Walking stick</name>
    <dbReference type="NCBI Taxonomy" id="629358"/>
    <lineage>
        <taxon>Eukaryota</taxon>
        <taxon>Metazoa</taxon>
        <taxon>Ecdysozoa</taxon>
        <taxon>Arthropoda</taxon>
        <taxon>Hexapoda</taxon>
        <taxon>Insecta</taxon>
        <taxon>Pterygota</taxon>
        <taxon>Neoptera</taxon>
        <taxon>Polyneoptera</taxon>
        <taxon>Phasmatodea</taxon>
        <taxon>Timematodea</taxon>
        <taxon>Timematoidea</taxon>
        <taxon>Timematidae</taxon>
        <taxon>Timema</taxon>
    </lineage>
</organism>
<reference evidence="4" key="1">
    <citation type="submission" date="2020-11" db="EMBL/GenBank/DDBJ databases">
        <authorList>
            <person name="Tran Van P."/>
        </authorList>
    </citation>
    <scope>NUCLEOTIDE SEQUENCE</scope>
</reference>
<evidence type="ECO:0000256" key="2">
    <source>
        <dbReference type="SAM" id="Coils"/>
    </source>
</evidence>
<dbReference type="InterPro" id="IPR040455">
    <property type="entry name" value="Atg6_BARA"/>
</dbReference>
<dbReference type="InterPro" id="IPR007243">
    <property type="entry name" value="Atg6/Beclin"/>
</dbReference>